<name>D3V1V4_XENBS</name>
<dbReference type="KEGG" id="xbo:XBJ1_2524"/>
<organism evidence="1 2">
    <name type="scientific">Xenorhabdus bovienii (strain SS-2004)</name>
    <name type="common">Xenorhabdus nematophila subsp. bovienii</name>
    <dbReference type="NCBI Taxonomy" id="406818"/>
    <lineage>
        <taxon>Bacteria</taxon>
        <taxon>Pseudomonadati</taxon>
        <taxon>Pseudomonadota</taxon>
        <taxon>Gammaproteobacteria</taxon>
        <taxon>Enterobacterales</taxon>
        <taxon>Morganellaceae</taxon>
        <taxon>Xenorhabdus</taxon>
    </lineage>
</organism>
<dbReference type="EMBL" id="FN667741">
    <property type="protein sequence ID" value="CBJ81648.1"/>
    <property type="molecule type" value="Genomic_DNA"/>
</dbReference>
<dbReference type="Proteomes" id="UP000002045">
    <property type="component" value="Chromosome"/>
</dbReference>
<reference evidence="1" key="1">
    <citation type="journal article" date="2011" name="PLoS ONE">
        <title>The entomopathogenic bacterial endosymbionts xenorhabdus and photorhabdus: convergent lifestyles from divergent genomes.</title>
        <authorList>
            <person name="Chaston J.M."/>
            <person name="Suen G."/>
            <person name="Tucker S.L."/>
            <person name="Andersen A.W."/>
            <person name="Bhasin A."/>
            <person name="Bode E."/>
            <person name="Bode H.B."/>
            <person name="Brachmann A.O."/>
            <person name="Cowles C.E."/>
            <person name="Cowles K.N."/>
            <person name="Darby C."/>
            <person name="de Leon L."/>
            <person name="Drace K."/>
            <person name="Du Z."/>
            <person name="Givaudan A."/>
            <person name="Herbert Tran E.E."/>
            <person name="Jewell K.A."/>
            <person name="Knack J.J."/>
            <person name="Krasomil-Osterfeld K.C."/>
            <person name="Kukor R."/>
            <person name="Lanois A."/>
            <person name="Latreille P."/>
            <person name="Leimgruber N.K."/>
            <person name="Lipke C.M."/>
            <person name="Liu R."/>
            <person name="Lu X."/>
            <person name="Martens E.C."/>
            <person name="Marri P.R."/>
            <person name="Medigue C."/>
            <person name="Menard M.L."/>
            <person name="Miller N.M."/>
            <person name="Morales-Soto N."/>
            <person name="Norton S."/>
            <person name="Ogier J.C."/>
            <person name="Orchard S.S."/>
            <person name="Park D."/>
            <person name="Park Y."/>
            <person name="Qurollo B.A."/>
            <person name="Sugar D.R."/>
            <person name="Richards G.R."/>
            <person name="Rouy Z."/>
            <person name="Slominski B."/>
            <person name="Slominski K."/>
            <person name="Snyder H."/>
            <person name="Tjaden B.C."/>
            <person name="van der Hoeven R."/>
            <person name="Welch R.D."/>
            <person name="Wheeler C."/>
            <person name="Xiang B."/>
            <person name="Barbazuk B."/>
            <person name="Gaudriault S."/>
            <person name="Goodner B."/>
            <person name="Slater S.C."/>
            <person name="Forst S."/>
            <person name="Goldman B.S."/>
            <person name="Goodrich-Blair H."/>
        </authorList>
    </citation>
    <scope>NUCLEOTIDE SEQUENCE [LARGE SCALE GENOMIC DNA]</scope>
    <source>
        <strain evidence="1">SS-2004</strain>
    </source>
</reference>
<protein>
    <submittedName>
        <fullName evidence="1">Uncharacterized protein</fullName>
    </submittedName>
</protein>
<dbReference type="AlphaFoldDB" id="D3V1V4"/>
<accession>D3V1V4</accession>
<dbReference type="HOGENOM" id="CLU_3298713_0_0_6"/>
<evidence type="ECO:0000313" key="1">
    <source>
        <dbReference type="EMBL" id="CBJ81648.1"/>
    </source>
</evidence>
<sequence length="40" mass="4688">MCISKFSPEGIDAGCFRGFFYEFMTIFKFNVIKINYIVPI</sequence>
<evidence type="ECO:0000313" key="2">
    <source>
        <dbReference type="Proteomes" id="UP000002045"/>
    </source>
</evidence>
<gene>
    <name evidence="1" type="ordered locus">XBJ1_2524</name>
</gene>
<proteinExistence type="predicted"/>